<accession>A0A5A7MVK2</accession>
<gene>
    <name evidence="3" type="ORF">JCM17845_05610</name>
</gene>
<organism evidence="3 4">
    <name type="scientific">Iodidimonas gelatinilytica</name>
    <dbReference type="NCBI Taxonomy" id="1236966"/>
    <lineage>
        <taxon>Bacteria</taxon>
        <taxon>Pseudomonadati</taxon>
        <taxon>Pseudomonadota</taxon>
        <taxon>Alphaproteobacteria</taxon>
        <taxon>Iodidimonadales</taxon>
        <taxon>Iodidimonadaceae</taxon>
        <taxon>Iodidimonas</taxon>
    </lineage>
</organism>
<feature type="domain" description="DUF4440" evidence="2">
    <location>
        <begin position="39"/>
        <end position="143"/>
    </location>
</feature>
<dbReference type="Proteomes" id="UP000325187">
    <property type="component" value="Unassembled WGS sequence"/>
</dbReference>
<dbReference type="AlphaFoldDB" id="A0A5A7MVK2"/>
<feature type="signal peptide" evidence="1">
    <location>
        <begin position="1"/>
        <end position="22"/>
    </location>
</feature>
<feature type="chain" id="PRO_5022965231" description="DUF4440 domain-containing protein" evidence="1">
    <location>
        <begin position="23"/>
        <end position="152"/>
    </location>
</feature>
<evidence type="ECO:0000256" key="1">
    <source>
        <dbReference type="SAM" id="SignalP"/>
    </source>
</evidence>
<reference evidence="3 4" key="1">
    <citation type="submission" date="2019-09" db="EMBL/GenBank/DDBJ databases">
        <title>NBRP : Genome information of microbial organism related human and environment.</title>
        <authorList>
            <person name="Hattori M."/>
            <person name="Oshima K."/>
            <person name="Inaba H."/>
            <person name="Suda W."/>
            <person name="Sakamoto M."/>
            <person name="Iino T."/>
            <person name="Kitahara M."/>
            <person name="Oshida Y."/>
            <person name="Iida T."/>
            <person name="Kudo T."/>
            <person name="Itoh T."/>
            <person name="Ohkuma M."/>
        </authorList>
    </citation>
    <scope>NUCLEOTIDE SEQUENCE [LARGE SCALE GENOMIC DNA]</scope>
    <source>
        <strain evidence="3 4">Mie-1</strain>
    </source>
</reference>
<evidence type="ECO:0000313" key="3">
    <source>
        <dbReference type="EMBL" id="GEQ99937.1"/>
    </source>
</evidence>
<dbReference type="RefSeq" id="WP_150001760.1">
    <property type="nucleotide sequence ID" value="NZ_BKCM01000002.1"/>
</dbReference>
<evidence type="ECO:0000313" key="4">
    <source>
        <dbReference type="Proteomes" id="UP000325187"/>
    </source>
</evidence>
<comment type="caution">
    <text evidence="3">The sequence shown here is derived from an EMBL/GenBank/DDBJ whole genome shotgun (WGS) entry which is preliminary data.</text>
</comment>
<dbReference type="EMBL" id="BKCM01000002">
    <property type="protein sequence ID" value="GEQ99937.1"/>
    <property type="molecule type" value="Genomic_DNA"/>
</dbReference>
<name>A0A5A7MVK2_9PROT</name>
<dbReference type="SUPFAM" id="SSF54427">
    <property type="entry name" value="NTF2-like"/>
    <property type="match status" value="1"/>
</dbReference>
<keyword evidence="1" id="KW-0732">Signal</keyword>
<evidence type="ECO:0000259" key="2">
    <source>
        <dbReference type="Pfam" id="PF14534"/>
    </source>
</evidence>
<keyword evidence="4" id="KW-1185">Reference proteome</keyword>
<sequence>MIHRIWLFTIFALMMAAAPAFSQQGTKGEIKAEMIAEVARSAEAWNKGDIRGFMHSYWNNDRLRFASGNTVTRGWDSTLQRYLAAYGETKDSMGVLRFTDLEATVLSDEAGIVFGRFHLERKGGRSEGLFTLTMKRFGKDWRILSDHTSAAP</sequence>
<dbReference type="InterPro" id="IPR032710">
    <property type="entry name" value="NTF2-like_dom_sf"/>
</dbReference>
<dbReference type="InterPro" id="IPR027843">
    <property type="entry name" value="DUF4440"/>
</dbReference>
<protein>
    <recommendedName>
        <fullName evidence="2">DUF4440 domain-containing protein</fullName>
    </recommendedName>
</protein>
<dbReference type="Gene3D" id="3.10.450.50">
    <property type="match status" value="1"/>
</dbReference>
<dbReference type="Pfam" id="PF14534">
    <property type="entry name" value="DUF4440"/>
    <property type="match status" value="1"/>
</dbReference>
<proteinExistence type="predicted"/>